<comment type="caution">
    <text evidence="13">The sequence shown here is derived from an EMBL/GenBank/DDBJ whole genome shotgun (WGS) entry which is preliminary data.</text>
</comment>
<name>A0A543HJD5_9MICO</name>
<evidence type="ECO:0000256" key="4">
    <source>
        <dbReference type="ARBA" id="ARBA00022679"/>
    </source>
</evidence>
<dbReference type="Gene3D" id="3.60.140.10">
    <property type="entry name" value="CNF1/YfiH-like putative cysteine hydrolases"/>
    <property type="match status" value="1"/>
</dbReference>
<comment type="catalytic activity">
    <reaction evidence="10">
        <text>adenosine + phosphate = alpha-D-ribose 1-phosphate + adenine</text>
        <dbReference type="Rhea" id="RHEA:27642"/>
        <dbReference type="ChEBI" id="CHEBI:16335"/>
        <dbReference type="ChEBI" id="CHEBI:16708"/>
        <dbReference type="ChEBI" id="CHEBI:43474"/>
        <dbReference type="ChEBI" id="CHEBI:57720"/>
        <dbReference type="EC" id="2.4.2.1"/>
    </reaction>
    <physiologicalReaction direction="left-to-right" evidence="10">
        <dbReference type="Rhea" id="RHEA:27643"/>
    </physiologicalReaction>
</comment>
<comment type="catalytic activity">
    <reaction evidence="1">
        <text>inosine + phosphate = alpha-D-ribose 1-phosphate + hypoxanthine</text>
        <dbReference type="Rhea" id="RHEA:27646"/>
        <dbReference type="ChEBI" id="CHEBI:17368"/>
        <dbReference type="ChEBI" id="CHEBI:17596"/>
        <dbReference type="ChEBI" id="CHEBI:43474"/>
        <dbReference type="ChEBI" id="CHEBI:57720"/>
        <dbReference type="EC" id="2.4.2.1"/>
    </reaction>
    <physiologicalReaction direction="left-to-right" evidence="1">
        <dbReference type="Rhea" id="RHEA:27647"/>
    </physiologicalReaction>
</comment>
<keyword evidence="7" id="KW-0862">Zinc</keyword>
<keyword evidence="14" id="KW-1185">Reference proteome</keyword>
<dbReference type="PANTHER" id="PTHR30616">
    <property type="entry name" value="UNCHARACTERIZED PROTEIN YFIH"/>
    <property type="match status" value="1"/>
</dbReference>
<keyword evidence="8" id="KW-0186">Copper</keyword>
<keyword evidence="6" id="KW-0378">Hydrolase</keyword>
<sequence length="265" mass="27222">MLGRLVVVFHWRSSVLPAPHPHPSSSSVSSRSVDLGFTDRSAGRGTGPYAGLNLGGHVGDDPADVEANREALATAVGVPRDRLVLMNQVHGRDVVEVRGPWVGEPPEADAVVTRTPGLALGVLVADCVPLLLHDPAAGVVGAVHAGRPGMTSGIVGRAVEAMRDLGAGAISATVGPSVCGRCYEVPPQMAAEAAGVAASAAARSWTGTSAIDVASGVVEQLAAESVAVQWIPGCTRESESLYSYRRDGVTGRFAGVVTMTEEHPR</sequence>
<evidence type="ECO:0000256" key="5">
    <source>
        <dbReference type="ARBA" id="ARBA00022723"/>
    </source>
</evidence>
<keyword evidence="4" id="KW-0808">Transferase</keyword>
<evidence type="ECO:0000256" key="10">
    <source>
        <dbReference type="ARBA" id="ARBA00048968"/>
    </source>
</evidence>
<dbReference type="InterPro" id="IPR011324">
    <property type="entry name" value="Cytotoxic_necrot_fac-like_cat"/>
</dbReference>
<evidence type="ECO:0000256" key="2">
    <source>
        <dbReference type="ARBA" id="ARBA00003215"/>
    </source>
</evidence>
<evidence type="ECO:0000256" key="1">
    <source>
        <dbReference type="ARBA" id="ARBA00000553"/>
    </source>
</evidence>
<protein>
    <recommendedName>
        <fullName evidence="12">Purine nucleoside phosphorylase</fullName>
    </recommendedName>
</protein>
<dbReference type="AlphaFoldDB" id="A0A543HJD5"/>
<dbReference type="Pfam" id="PF02578">
    <property type="entry name" value="Cu-oxidase_4"/>
    <property type="match status" value="1"/>
</dbReference>
<dbReference type="SUPFAM" id="SSF64438">
    <property type="entry name" value="CNF1/YfiH-like putative cysteine hydrolases"/>
    <property type="match status" value="1"/>
</dbReference>
<accession>A0A543HJD5</accession>
<evidence type="ECO:0000256" key="11">
    <source>
        <dbReference type="ARBA" id="ARBA00049893"/>
    </source>
</evidence>
<dbReference type="Proteomes" id="UP000316747">
    <property type="component" value="Unassembled WGS sequence"/>
</dbReference>
<evidence type="ECO:0000256" key="7">
    <source>
        <dbReference type="ARBA" id="ARBA00022833"/>
    </source>
</evidence>
<gene>
    <name evidence="13" type="ORF">FBY41_3801</name>
</gene>
<evidence type="ECO:0000256" key="3">
    <source>
        <dbReference type="ARBA" id="ARBA00007353"/>
    </source>
</evidence>
<organism evidence="13 14">
    <name type="scientific">Humibacillus xanthopallidus</name>
    <dbReference type="NCBI Taxonomy" id="412689"/>
    <lineage>
        <taxon>Bacteria</taxon>
        <taxon>Bacillati</taxon>
        <taxon>Actinomycetota</taxon>
        <taxon>Actinomycetes</taxon>
        <taxon>Micrococcales</taxon>
        <taxon>Intrasporangiaceae</taxon>
        <taxon>Humibacillus</taxon>
    </lineage>
</organism>
<dbReference type="GO" id="GO:0016787">
    <property type="term" value="F:hydrolase activity"/>
    <property type="evidence" value="ECO:0007669"/>
    <property type="project" value="UniProtKB-KW"/>
</dbReference>
<dbReference type="PANTHER" id="PTHR30616:SF2">
    <property type="entry name" value="PURINE NUCLEOSIDE PHOSPHORYLASE LACC1"/>
    <property type="match status" value="1"/>
</dbReference>
<dbReference type="EMBL" id="VFPM01000003">
    <property type="protein sequence ID" value="TQM58434.1"/>
    <property type="molecule type" value="Genomic_DNA"/>
</dbReference>
<comment type="catalytic activity">
    <reaction evidence="9">
        <text>adenosine + H2O + H(+) = inosine + NH4(+)</text>
        <dbReference type="Rhea" id="RHEA:24408"/>
        <dbReference type="ChEBI" id="CHEBI:15377"/>
        <dbReference type="ChEBI" id="CHEBI:15378"/>
        <dbReference type="ChEBI" id="CHEBI:16335"/>
        <dbReference type="ChEBI" id="CHEBI:17596"/>
        <dbReference type="ChEBI" id="CHEBI:28938"/>
        <dbReference type="EC" id="3.5.4.4"/>
    </reaction>
    <physiologicalReaction direction="left-to-right" evidence="9">
        <dbReference type="Rhea" id="RHEA:24409"/>
    </physiologicalReaction>
</comment>
<reference evidence="13 14" key="1">
    <citation type="submission" date="2019-06" db="EMBL/GenBank/DDBJ databases">
        <title>Genome sequencing of plant associated microbes to promote plant fitness in Sorghum bicolor and Oryza sativa.</title>
        <authorList>
            <person name="Coleman-Derr D."/>
        </authorList>
    </citation>
    <scope>NUCLEOTIDE SEQUENCE [LARGE SCALE GENOMIC DNA]</scope>
    <source>
        <strain evidence="13 14">KV-663</strain>
    </source>
</reference>
<dbReference type="InterPro" id="IPR038371">
    <property type="entry name" value="Cu_polyphenol_OxRdtase_sf"/>
</dbReference>
<evidence type="ECO:0000256" key="6">
    <source>
        <dbReference type="ARBA" id="ARBA00022801"/>
    </source>
</evidence>
<evidence type="ECO:0000313" key="14">
    <source>
        <dbReference type="Proteomes" id="UP000316747"/>
    </source>
</evidence>
<comment type="catalytic activity">
    <reaction evidence="11">
        <text>S-methyl-5'-thioadenosine + phosphate = 5-(methylsulfanyl)-alpha-D-ribose 1-phosphate + adenine</text>
        <dbReference type="Rhea" id="RHEA:11852"/>
        <dbReference type="ChEBI" id="CHEBI:16708"/>
        <dbReference type="ChEBI" id="CHEBI:17509"/>
        <dbReference type="ChEBI" id="CHEBI:43474"/>
        <dbReference type="ChEBI" id="CHEBI:58533"/>
        <dbReference type="EC" id="2.4.2.28"/>
    </reaction>
    <physiologicalReaction direction="left-to-right" evidence="11">
        <dbReference type="Rhea" id="RHEA:11853"/>
    </physiologicalReaction>
</comment>
<evidence type="ECO:0000256" key="12">
    <source>
        <dbReference type="RuleBase" id="RU361274"/>
    </source>
</evidence>
<comment type="function">
    <text evidence="2">Purine nucleoside enzyme that catalyzes the phosphorolysis of adenosine and inosine nucleosides, yielding D-ribose 1-phosphate and the respective free bases, adenine and hypoxanthine. Also catalyzes the phosphorolysis of S-methyl-5'-thioadenosine into adenine and S-methyl-5-thio-alpha-D-ribose 1-phosphate. Also has adenosine deaminase activity.</text>
</comment>
<comment type="similarity">
    <text evidence="3 12">Belongs to the purine nucleoside phosphorylase YfiH/LACC1 family.</text>
</comment>
<dbReference type="GO" id="GO:0005507">
    <property type="term" value="F:copper ion binding"/>
    <property type="evidence" value="ECO:0007669"/>
    <property type="project" value="TreeGrafter"/>
</dbReference>
<dbReference type="GO" id="GO:0017061">
    <property type="term" value="F:S-methyl-5-thioadenosine phosphorylase activity"/>
    <property type="evidence" value="ECO:0007669"/>
    <property type="project" value="UniProtKB-EC"/>
</dbReference>
<dbReference type="InterPro" id="IPR003730">
    <property type="entry name" value="Cu_polyphenol_OxRdtase"/>
</dbReference>
<keyword evidence="5" id="KW-0479">Metal-binding</keyword>
<dbReference type="NCBIfam" id="TIGR00726">
    <property type="entry name" value="peptidoglycan editing factor PgeF"/>
    <property type="match status" value="1"/>
</dbReference>
<proteinExistence type="inferred from homology"/>
<evidence type="ECO:0000256" key="9">
    <source>
        <dbReference type="ARBA" id="ARBA00047989"/>
    </source>
</evidence>
<dbReference type="CDD" id="cd16833">
    <property type="entry name" value="YfiH"/>
    <property type="match status" value="1"/>
</dbReference>
<evidence type="ECO:0000313" key="13">
    <source>
        <dbReference type="EMBL" id="TQM58434.1"/>
    </source>
</evidence>
<evidence type="ECO:0000256" key="8">
    <source>
        <dbReference type="ARBA" id="ARBA00023008"/>
    </source>
</evidence>